<reference evidence="6" key="1">
    <citation type="submission" date="2021-06" db="EMBL/GenBank/DDBJ databases">
        <title>Parelaphostrongylus tenuis whole genome reference sequence.</title>
        <authorList>
            <person name="Garwood T.J."/>
            <person name="Larsen P.A."/>
            <person name="Fountain-Jones N.M."/>
            <person name="Garbe J.R."/>
            <person name="Macchietto M.G."/>
            <person name="Kania S.A."/>
            <person name="Gerhold R.W."/>
            <person name="Richards J.E."/>
            <person name="Wolf T.M."/>
        </authorList>
    </citation>
    <scope>NUCLEOTIDE SEQUENCE</scope>
    <source>
        <strain evidence="6">MNPRO001-30</strain>
        <tissue evidence="6">Meninges</tissue>
    </source>
</reference>
<feature type="non-terminal residue" evidence="6">
    <location>
        <position position="95"/>
    </location>
</feature>
<dbReference type="GO" id="GO:0004020">
    <property type="term" value="F:adenylylsulfate kinase activity"/>
    <property type="evidence" value="ECO:0007669"/>
    <property type="project" value="TreeGrafter"/>
</dbReference>
<proteinExistence type="predicted"/>
<dbReference type="Proteomes" id="UP001196413">
    <property type="component" value="Unassembled WGS sequence"/>
</dbReference>
<evidence type="ECO:0000256" key="2">
    <source>
        <dbReference type="ARBA" id="ARBA00022679"/>
    </source>
</evidence>
<name>A0AAD5QXR3_PARTN</name>
<dbReference type="GO" id="GO:0050428">
    <property type="term" value="P:3'-phosphoadenosine 5'-phosphosulfate biosynthetic process"/>
    <property type="evidence" value="ECO:0007669"/>
    <property type="project" value="TreeGrafter"/>
</dbReference>
<dbReference type="Pfam" id="PF14306">
    <property type="entry name" value="PUA_2"/>
    <property type="match status" value="1"/>
</dbReference>
<accession>A0AAD5QXR3</accession>
<comment type="caution">
    <text evidence="6">The sequence shown here is derived from an EMBL/GenBank/DDBJ whole genome shotgun (WGS) entry which is preliminary data.</text>
</comment>
<keyword evidence="2" id="KW-0808">Transferase</keyword>
<dbReference type="Gene3D" id="3.10.400.10">
    <property type="entry name" value="Sulfate adenylyltransferase"/>
    <property type="match status" value="1"/>
</dbReference>
<organism evidence="6 7">
    <name type="scientific">Parelaphostrongylus tenuis</name>
    <name type="common">Meningeal worm</name>
    <dbReference type="NCBI Taxonomy" id="148309"/>
    <lineage>
        <taxon>Eukaryota</taxon>
        <taxon>Metazoa</taxon>
        <taxon>Ecdysozoa</taxon>
        <taxon>Nematoda</taxon>
        <taxon>Chromadorea</taxon>
        <taxon>Rhabditida</taxon>
        <taxon>Rhabditina</taxon>
        <taxon>Rhabditomorpha</taxon>
        <taxon>Strongyloidea</taxon>
        <taxon>Metastrongylidae</taxon>
        <taxon>Parelaphostrongylus</taxon>
    </lineage>
</organism>
<evidence type="ECO:0000313" key="7">
    <source>
        <dbReference type="Proteomes" id="UP001196413"/>
    </source>
</evidence>
<dbReference type="EMBL" id="JAHQIW010005156">
    <property type="protein sequence ID" value="KAJ1365051.1"/>
    <property type="molecule type" value="Genomic_DNA"/>
</dbReference>
<dbReference type="InterPro" id="IPR015947">
    <property type="entry name" value="PUA-like_sf"/>
</dbReference>
<dbReference type="PANTHER" id="PTHR11055:SF1">
    <property type="entry name" value="PAPS SYNTHETASE, ISOFORM D"/>
    <property type="match status" value="1"/>
</dbReference>
<dbReference type="PANTHER" id="PTHR11055">
    <property type="entry name" value="BIFUNCTIONAL 3'-PHOSPHOADENOSINE 5'-PHOSPHOSULFATE SYNTHASE"/>
    <property type="match status" value="1"/>
</dbReference>
<protein>
    <recommendedName>
        <fullName evidence="5">ATP-sulfurylase PUA-like domain-containing protein</fullName>
    </recommendedName>
</protein>
<evidence type="ECO:0000259" key="5">
    <source>
        <dbReference type="Pfam" id="PF14306"/>
    </source>
</evidence>
<evidence type="ECO:0000313" key="6">
    <source>
        <dbReference type="EMBL" id="KAJ1365051.1"/>
    </source>
</evidence>
<dbReference type="GO" id="GO:0000103">
    <property type="term" value="P:sulfate assimilation"/>
    <property type="evidence" value="ECO:0007669"/>
    <property type="project" value="TreeGrafter"/>
</dbReference>
<gene>
    <name evidence="6" type="ORF">KIN20_025265</name>
</gene>
<sequence>MPTIELGPIDVQWLQVLSEGWATPLPGFMRERQYLQTLHFGQLLDLKEEDCVSWRTANSFKDDDTKDPWQLNEPINQSIPIVLPITEEQRKNITI</sequence>
<dbReference type="AlphaFoldDB" id="A0AAD5QXR3"/>
<feature type="domain" description="ATP-sulfurylase PUA-like" evidence="5">
    <location>
        <begin position="1"/>
        <end position="93"/>
    </location>
</feature>
<comment type="pathway">
    <text evidence="1">Sulfur metabolism.</text>
</comment>
<evidence type="ECO:0000256" key="3">
    <source>
        <dbReference type="ARBA" id="ARBA00022741"/>
    </source>
</evidence>
<keyword evidence="7" id="KW-1185">Reference proteome</keyword>
<keyword evidence="4" id="KW-0067">ATP-binding</keyword>
<keyword evidence="3" id="KW-0547">Nucleotide-binding</keyword>
<dbReference type="SUPFAM" id="SSF88697">
    <property type="entry name" value="PUA domain-like"/>
    <property type="match status" value="1"/>
</dbReference>
<evidence type="ECO:0000256" key="4">
    <source>
        <dbReference type="ARBA" id="ARBA00022840"/>
    </source>
</evidence>
<dbReference type="InterPro" id="IPR025980">
    <property type="entry name" value="ATP-Sase_PUA-like_dom"/>
</dbReference>
<evidence type="ECO:0000256" key="1">
    <source>
        <dbReference type="ARBA" id="ARBA00004678"/>
    </source>
</evidence>
<dbReference type="GO" id="GO:0005524">
    <property type="term" value="F:ATP binding"/>
    <property type="evidence" value="ECO:0007669"/>
    <property type="project" value="UniProtKB-KW"/>
</dbReference>